<comment type="function">
    <text evidence="13">Regulator of the Hippo/SWH (Sav/Wts/Hpo) signaling pathway, a signaling pathway that plays a pivotal role in organ size control and tumor suppression by restricting proliferation and promoting apoptosis. The core of this pathway is composed of a kinase cascade wherein Hippo (Hpo), in complex with its regulatory protein Salvador (Sav), phosphorylates and activates Warts (Wts) in complex with its regulatory protein Mats, which in turn phosphorylates and inactivates the Yorkie (Yki) oncoprotein. Kibra acts synergistically along with Ex and Mer to regulate the Hippo signaling pathway.</text>
</comment>
<evidence type="ECO:0000256" key="16">
    <source>
        <dbReference type="SAM" id="MobiDB-lite"/>
    </source>
</evidence>
<dbReference type="GeneID" id="111127228"/>
<comment type="similarity">
    <text evidence="3">Belongs to the WWC family. KIBRA subfamily.</text>
</comment>
<name>A0A8B8DIQ8_CRAVI</name>
<dbReference type="KEGG" id="cvn:111127228"/>
<feature type="compositionally biased region" description="Low complexity" evidence="16">
    <location>
        <begin position="515"/>
        <end position="525"/>
    </location>
</feature>
<keyword evidence="8" id="KW-0677">Repeat</keyword>
<organism evidence="19 20">
    <name type="scientific">Crassostrea virginica</name>
    <name type="common">Eastern oyster</name>
    <dbReference type="NCBI Taxonomy" id="6565"/>
    <lineage>
        <taxon>Eukaryota</taxon>
        <taxon>Metazoa</taxon>
        <taxon>Spiralia</taxon>
        <taxon>Lophotrochozoa</taxon>
        <taxon>Mollusca</taxon>
        <taxon>Bivalvia</taxon>
        <taxon>Autobranchia</taxon>
        <taxon>Pteriomorphia</taxon>
        <taxon>Ostreida</taxon>
        <taxon>Ostreoidea</taxon>
        <taxon>Ostreidae</taxon>
        <taxon>Crassostrea</taxon>
    </lineage>
</organism>
<keyword evidence="12" id="KW-0804">Transcription</keyword>
<feature type="region of interest" description="Disordered" evidence="16">
    <location>
        <begin position="515"/>
        <end position="542"/>
    </location>
</feature>
<feature type="compositionally biased region" description="Polar residues" evidence="16">
    <location>
        <begin position="896"/>
        <end position="909"/>
    </location>
</feature>
<dbReference type="SMART" id="SM00239">
    <property type="entry name" value="C2"/>
    <property type="match status" value="1"/>
</dbReference>
<proteinExistence type="inferred from homology"/>
<dbReference type="SMART" id="SM00456">
    <property type="entry name" value="WW"/>
    <property type="match status" value="2"/>
</dbReference>
<feature type="coiled-coil region" evidence="15">
    <location>
        <begin position="1082"/>
        <end position="1112"/>
    </location>
</feature>
<sequence>MPKRGKGELPLPEGWEECLDFDGKRFFIDHNTRQTTWIDPRDRYTKPQSFADCVGDELPYGWEECLDQQIGVYFINHNQQTNQLEDPRQQWREQQEVMLKEYLVTAQDDLQAKREIFSVKEQRLQLATDEYEHLNDTLSGWKSSRTSLNSNSSVGSTKYDPDLLKSDVNLAKNRVARLKRELEQIRAEMVYKEQGVETLTQVDKKLSGGGGFYNVDQAHAIISEIRQLQNSLSNGEQERQTLMQSLSRLKDEFLMNKHGGSSPDVSTLSIPLKSSTASQTDLRGELGPGSNRYITEITRLRLQYDEAKRRLSNLKYRLANIEDQMIPGQNESDKDRLMLLQEKEQLLRELKGINPKGRSAGEMKEIQQRISQLEYDLNVAVEISNKQIADRLQLHDEKSSIMQELAETTRLTSLLESQLRSLSLSTLSVSSGSSLGSLGSLSSCSRGSLNSLNMVDIYGQQHSPDTNLHDLHRRVEKLLQGHSISPIHELQVSSDVTAAATNTYLQSIMASNNDISSSSSIASSPPVSPLDVGPPPSYHQHMTNVAGLPRKVTTYNIPPQPPLSYSAGANIIADQSNTDPMNGLPSTGPRLEANKGSLVHPNPSPGQSLNDSVISAKRSQLADIMDVSNPPLSPISESSSGVCNNLSGGNTRSVSAAVSDESVAGDSGVFEASMNVTNKRDAIDDMFEMNLESAQIQIKLKYKTVDSQLIIGIEQARNLSALAFPLNSNVYIKAALLPNIRNATWTTKASTELKHPKFCEEFQVSIAEQLLINKTLQVQIWSLPYQKEPECLGCVQVSLADFDPKSVSLKWYNVLSFKFMQSDTTDSNQKQFDTTKDTTPVASPETQKEDVTKLLEDSAAKLQKSEDGQTPLEGLRDSSHIRHPLVLSLKEESSDESTVISSQTSTLTRNHGPDDMERLYPRSAIIAAGGEEEDEEVENEADYDEKINEVMEELHNAVHIEDDSGSSTDQEDFIAADTCDKETNTVSMYSARPTIKRRPQEGSRSSTIRRSQTFSPACRPGSQYVCRLNRSDSDSAMSNFKKGPFQRNSLDRRSMRWKRSTVHGIRGEKLPLRTSIDLELDLQASKTKYTQLHDEIRRLRELHSLLENAKAKGEIELPPWLADNEQFQKLLTEADRMKLRDLQAVRSAHKDSMQLSKQDRRAEQMMKKVTRDVQRLKRNSPHSNTQSFREKMAFFTNVSMTVPVIPQETPGNQSEEARLEEFLKDDRVGQEV</sequence>
<feature type="domain" description="WW" evidence="18">
    <location>
        <begin position="9"/>
        <end position="42"/>
    </location>
</feature>
<keyword evidence="9" id="KW-0805">Transcription regulation</keyword>
<dbReference type="InterPro" id="IPR051105">
    <property type="entry name" value="WWC/KIBRA_Hippo_Reg"/>
</dbReference>
<dbReference type="InterPro" id="IPR035892">
    <property type="entry name" value="C2_domain_sf"/>
</dbReference>
<dbReference type="GO" id="GO:0005737">
    <property type="term" value="C:cytoplasm"/>
    <property type="evidence" value="ECO:0007669"/>
    <property type="project" value="UniProtKB-SubCell"/>
</dbReference>
<evidence type="ECO:0000256" key="8">
    <source>
        <dbReference type="ARBA" id="ARBA00022737"/>
    </source>
</evidence>
<evidence type="ECO:0000256" key="15">
    <source>
        <dbReference type="SAM" id="Coils"/>
    </source>
</evidence>
<comment type="subunit">
    <text evidence="14">Forms a complex with Mer and Ex. Interacts (via domain WW 1) with Ex (via RXPPXY motif). Interacts with Mer, Sav, Hpo and Wts.</text>
</comment>
<evidence type="ECO:0000256" key="10">
    <source>
        <dbReference type="ARBA" id="ARBA00023054"/>
    </source>
</evidence>
<dbReference type="GO" id="GO:0006355">
    <property type="term" value="P:regulation of DNA-templated transcription"/>
    <property type="evidence" value="ECO:0007669"/>
    <property type="project" value="TreeGrafter"/>
</dbReference>
<dbReference type="InterPro" id="IPR057747">
    <property type="entry name" value="WWC1_hairpin"/>
</dbReference>
<keyword evidence="6" id="KW-0963">Cytoplasm</keyword>
<feature type="region of interest" description="Disordered" evidence="16">
    <location>
        <begin position="892"/>
        <end position="916"/>
    </location>
</feature>
<evidence type="ECO:0000313" key="20">
    <source>
        <dbReference type="RefSeq" id="XP_022328022.1"/>
    </source>
</evidence>
<evidence type="ECO:0000256" key="3">
    <source>
        <dbReference type="ARBA" id="ARBA00010585"/>
    </source>
</evidence>
<dbReference type="InterPro" id="IPR036020">
    <property type="entry name" value="WW_dom_sf"/>
</dbReference>
<dbReference type="GO" id="GO:0035330">
    <property type="term" value="P:regulation of hippo signaling"/>
    <property type="evidence" value="ECO:0007669"/>
    <property type="project" value="TreeGrafter"/>
</dbReference>
<keyword evidence="5" id="KW-1003">Cell membrane</keyword>
<evidence type="ECO:0000259" key="17">
    <source>
        <dbReference type="PROSITE" id="PS50004"/>
    </source>
</evidence>
<feature type="region of interest" description="Disordered" evidence="16">
    <location>
        <begin position="1204"/>
        <end position="1232"/>
    </location>
</feature>
<dbReference type="GO" id="GO:0019900">
    <property type="term" value="F:kinase binding"/>
    <property type="evidence" value="ECO:0007669"/>
    <property type="project" value="TreeGrafter"/>
</dbReference>
<dbReference type="Proteomes" id="UP000694844">
    <property type="component" value="Chromosome 3"/>
</dbReference>
<dbReference type="PANTHER" id="PTHR14791:SF29">
    <property type="entry name" value="PROTEIN KIBRA"/>
    <property type="match status" value="1"/>
</dbReference>
<dbReference type="SUPFAM" id="SSF51045">
    <property type="entry name" value="WW domain"/>
    <property type="match status" value="2"/>
</dbReference>
<evidence type="ECO:0000256" key="14">
    <source>
        <dbReference type="ARBA" id="ARBA00025969"/>
    </source>
</evidence>
<feature type="coiled-coil region" evidence="15">
    <location>
        <begin position="290"/>
        <end position="324"/>
    </location>
</feature>
<dbReference type="Gene3D" id="2.20.70.10">
    <property type="match status" value="2"/>
</dbReference>
<dbReference type="RefSeq" id="XP_022328022.1">
    <property type="nucleotide sequence ID" value="XM_022472314.1"/>
</dbReference>
<dbReference type="GO" id="GO:0060090">
    <property type="term" value="F:molecular adaptor activity"/>
    <property type="evidence" value="ECO:0007669"/>
    <property type="project" value="TreeGrafter"/>
</dbReference>
<evidence type="ECO:0000256" key="11">
    <source>
        <dbReference type="ARBA" id="ARBA00023136"/>
    </source>
</evidence>
<dbReference type="GO" id="GO:0046621">
    <property type="term" value="P:negative regulation of organ growth"/>
    <property type="evidence" value="ECO:0007669"/>
    <property type="project" value="TreeGrafter"/>
</dbReference>
<evidence type="ECO:0000256" key="6">
    <source>
        <dbReference type="ARBA" id="ARBA00022490"/>
    </source>
</evidence>
<feature type="compositionally biased region" description="Basic and acidic residues" evidence="16">
    <location>
        <begin position="1215"/>
        <end position="1232"/>
    </location>
</feature>
<dbReference type="Pfam" id="PF00397">
    <property type="entry name" value="WW"/>
    <property type="match status" value="1"/>
</dbReference>
<dbReference type="InterPro" id="IPR000008">
    <property type="entry name" value="C2_dom"/>
</dbReference>
<evidence type="ECO:0000256" key="9">
    <source>
        <dbReference type="ARBA" id="ARBA00023015"/>
    </source>
</evidence>
<keyword evidence="11" id="KW-0472">Membrane</keyword>
<feature type="compositionally biased region" description="Pro residues" evidence="16">
    <location>
        <begin position="526"/>
        <end position="537"/>
    </location>
</feature>
<dbReference type="PROSITE" id="PS50020">
    <property type="entry name" value="WW_DOMAIN_2"/>
    <property type="match status" value="2"/>
</dbReference>
<evidence type="ECO:0000256" key="7">
    <source>
        <dbReference type="ARBA" id="ARBA00022553"/>
    </source>
</evidence>
<evidence type="ECO:0000256" key="12">
    <source>
        <dbReference type="ARBA" id="ARBA00023163"/>
    </source>
</evidence>
<dbReference type="OrthoDB" id="2020426at2759"/>
<accession>A0A8B8DIQ8</accession>
<keyword evidence="10 15" id="KW-0175">Coiled coil</keyword>
<evidence type="ECO:0000313" key="19">
    <source>
        <dbReference type="Proteomes" id="UP000694844"/>
    </source>
</evidence>
<dbReference type="PROSITE" id="PS50004">
    <property type="entry name" value="C2"/>
    <property type="match status" value="1"/>
</dbReference>
<dbReference type="PANTHER" id="PTHR14791">
    <property type="entry name" value="BOMB/KIRA PROTEINS"/>
    <property type="match status" value="1"/>
</dbReference>
<dbReference type="GO" id="GO:0016324">
    <property type="term" value="C:apical plasma membrane"/>
    <property type="evidence" value="ECO:0007669"/>
    <property type="project" value="UniProtKB-SubCell"/>
</dbReference>
<feature type="coiled-coil region" evidence="15">
    <location>
        <begin position="225"/>
        <end position="252"/>
    </location>
</feature>
<feature type="region of interest" description="Disordered" evidence="16">
    <location>
        <begin position="826"/>
        <end position="851"/>
    </location>
</feature>
<comment type="subcellular location">
    <subcellularLocation>
        <location evidence="1">Apical cell membrane</location>
    </subcellularLocation>
    <subcellularLocation>
        <location evidence="2">Cytoplasm</location>
    </subcellularLocation>
</comment>
<evidence type="ECO:0000256" key="4">
    <source>
        <dbReference type="ARBA" id="ARBA00013712"/>
    </source>
</evidence>
<protein>
    <recommendedName>
        <fullName evidence="4">Protein kibra</fullName>
    </recommendedName>
</protein>
<dbReference type="Pfam" id="PF25802">
    <property type="entry name" value="WWC1"/>
    <property type="match status" value="1"/>
</dbReference>
<dbReference type="Gene3D" id="2.60.40.150">
    <property type="entry name" value="C2 domain"/>
    <property type="match status" value="1"/>
</dbReference>
<feature type="compositionally biased region" description="Polar residues" evidence="16">
    <location>
        <begin position="826"/>
        <end position="845"/>
    </location>
</feature>
<dbReference type="SUPFAM" id="SSF49562">
    <property type="entry name" value="C2 domain (Calcium/lipid-binding domain, CaLB)"/>
    <property type="match status" value="1"/>
</dbReference>
<keyword evidence="7" id="KW-0597">Phosphoprotein</keyword>
<gene>
    <name evidence="20" type="primary">LOC111127228</name>
</gene>
<dbReference type="CDD" id="cd00201">
    <property type="entry name" value="WW"/>
    <property type="match status" value="2"/>
</dbReference>
<feature type="region of interest" description="Disordered" evidence="16">
    <location>
        <begin position="994"/>
        <end position="1016"/>
    </location>
</feature>
<evidence type="ECO:0000256" key="5">
    <source>
        <dbReference type="ARBA" id="ARBA00022475"/>
    </source>
</evidence>
<feature type="domain" description="C2" evidence="17">
    <location>
        <begin position="692"/>
        <end position="812"/>
    </location>
</feature>
<dbReference type="AlphaFoldDB" id="A0A8B8DIQ8"/>
<dbReference type="Pfam" id="PF00168">
    <property type="entry name" value="C2"/>
    <property type="match status" value="1"/>
</dbReference>
<reference evidence="20" key="1">
    <citation type="submission" date="2025-08" db="UniProtKB">
        <authorList>
            <consortium name="RefSeq"/>
        </authorList>
    </citation>
    <scope>IDENTIFICATION</scope>
    <source>
        <tissue evidence="20">Whole sample</tissue>
    </source>
</reference>
<evidence type="ECO:0000256" key="2">
    <source>
        <dbReference type="ARBA" id="ARBA00004496"/>
    </source>
</evidence>
<evidence type="ECO:0000256" key="1">
    <source>
        <dbReference type="ARBA" id="ARBA00004221"/>
    </source>
</evidence>
<keyword evidence="19" id="KW-1185">Reference proteome</keyword>
<feature type="domain" description="WW" evidence="18">
    <location>
        <begin position="56"/>
        <end position="89"/>
    </location>
</feature>
<dbReference type="InterPro" id="IPR001202">
    <property type="entry name" value="WW_dom"/>
</dbReference>
<feature type="compositionally biased region" description="Polar residues" evidence="16">
    <location>
        <begin position="1002"/>
        <end position="1015"/>
    </location>
</feature>
<evidence type="ECO:0000256" key="13">
    <source>
        <dbReference type="ARBA" id="ARBA00024960"/>
    </source>
</evidence>
<dbReference type="GO" id="GO:0016477">
    <property type="term" value="P:cell migration"/>
    <property type="evidence" value="ECO:0007669"/>
    <property type="project" value="TreeGrafter"/>
</dbReference>
<evidence type="ECO:0000259" key="18">
    <source>
        <dbReference type="PROSITE" id="PS50020"/>
    </source>
</evidence>
<dbReference type="PROSITE" id="PS01159">
    <property type="entry name" value="WW_DOMAIN_1"/>
    <property type="match status" value="1"/>
</dbReference>